<dbReference type="InterPro" id="IPR015366">
    <property type="entry name" value="S53_propep"/>
</dbReference>
<evidence type="ECO:0000256" key="1">
    <source>
        <dbReference type="ARBA" id="ARBA00001910"/>
    </source>
</evidence>
<evidence type="ECO:0000256" key="3">
    <source>
        <dbReference type="ARBA" id="ARBA00004239"/>
    </source>
</evidence>
<dbReference type="OrthoDB" id="409122at2759"/>
<feature type="binding site" evidence="12">
    <location>
        <position position="583"/>
    </location>
    <ligand>
        <name>Ca(2+)</name>
        <dbReference type="ChEBI" id="CHEBI:29108"/>
    </ligand>
</feature>
<feature type="chain" id="PRO_5012499325" description="tripeptidyl-peptidase II" evidence="13">
    <location>
        <begin position="20"/>
        <end position="624"/>
    </location>
</feature>
<dbReference type="InterPro" id="IPR050819">
    <property type="entry name" value="Tripeptidyl-peptidase_I"/>
</dbReference>
<dbReference type="InterPro" id="IPR000209">
    <property type="entry name" value="Peptidase_S8/S53_dom"/>
</dbReference>
<feature type="binding site" evidence="12">
    <location>
        <position position="582"/>
    </location>
    <ligand>
        <name>Ca(2+)</name>
        <dbReference type="ChEBI" id="CHEBI:29108"/>
    </ligand>
</feature>
<evidence type="ECO:0000256" key="2">
    <source>
        <dbReference type="ARBA" id="ARBA00002451"/>
    </source>
</evidence>
<feature type="active site" description="Charge relay system" evidence="12">
    <location>
        <position position="541"/>
    </location>
</feature>
<comment type="catalytic activity">
    <reaction evidence="1">
        <text>Release of an N-terminal tripeptide from a polypeptide.</text>
        <dbReference type="EC" id="3.4.14.10"/>
    </reaction>
</comment>
<keyword evidence="5 12" id="KW-0645">Protease</keyword>
<accession>A0A1L9S526</accession>
<dbReference type="RefSeq" id="XP_022576775.1">
    <property type="nucleotide sequence ID" value="XM_022730166.1"/>
</dbReference>
<keyword evidence="11" id="KW-0865">Zymogen</keyword>
<dbReference type="InterPro" id="IPR030400">
    <property type="entry name" value="Sedolisin_dom"/>
</dbReference>
<reference evidence="16" key="1">
    <citation type="journal article" date="2017" name="Genome Biol.">
        <title>Comparative genomics reveals high biological diversity and specific adaptations in the industrially and medically important fungal genus Aspergillus.</title>
        <authorList>
            <person name="de Vries R.P."/>
            <person name="Riley R."/>
            <person name="Wiebenga A."/>
            <person name="Aguilar-Osorio G."/>
            <person name="Amillis S."/>
            <person name="Uchima C.A."/>
            <person name="Anderluh G."/>
            <person name="Asadollahi M."/>
            <person name="Askin M."/>
            <person name="Barry K."/>
            <person name="Battaglia E."/>
            <person name="Bayram O."/>
            <person name="Benocci T."/>
            <person name="Braus-Stromeyer S.A."/>
            <person name="Caldana C."/>
            <person name="Canovas D."/>
            <person name="Cerqueira G.C."/>
            <person name="Chen F."/>
            <person name="Chen W."/>
            <person name="Choi C."/>
            <person name="Clum A."/>
            <person name="Dos Santos R.A."/>
            <person name="Damasio A.R."/>
            <person name="Diallinas G."/>
            <person name="Emri T."/>
            <person name="Fekete E."/>
            <person name="Flipphi M."/>
            <person name="Freyberg S."/>
            <person name="Gallo A."/>
            <person name="Gournas C."/>
            <person name="Habgood R."/>
            <person name="Hainaut M."/>
            <person name="Harispe M.L."/>
            <person name="Henrissat B."/>
            <person name="Hilden K.S."/>
            <person name="Hope R."/>
            <person name="Hossain A."/>
            <person name="Karabika E."/>
            <person name="Karaffa L."/>
            <person name="Karanyi Z."/>
            <person name="Krasevec N."/>
            <person name="Kuo A."/>
            <person name="Kusch H."/>
            <person name="LaButti K."/>
            <person name="Lagendijk E.L."/>
            <person name="Lapidus A."/>
            <person name="Levasseur A."/>
            <person name="Lindquist E."/>
            <person name="Lipzen A."/>
            <person name="Logrieco A.F."/>
            <person name="MacCabe A."/>
            <person name="Maekelae M.R."/>
            <person name="Malavazi I."/>
            <person name="Melin P."/>
            <person name="Meyer V."/>
            <person name="Mielnichuk N."/>
            <person name="Miskei M."/>
            <person name="Molnar A.P."/>
            <person name="Mule G."/>
            <person name="Ngan C.Y."/>
            <person name="Orejas M."/>
            <person name="Orosz E."/>
            <person name="Ouedraogo J.P."/>
            <person name="Overkamp K.M."/>
            <person name="Park H.-S."/>
            <person name="Perrone G."/>
            <person name="Piumi F."/>
            <person name="Punt P.J."/>
            <person name="Ram A.F."/>
            <person name="Ramon A."/>
            <person name="Rauscher S."/>
            <person name="Record E."/>
            <person name="Riano-Pachon D.M."/>
            <person name="Robert V."/>
            <person name="Roehrig J."/>
            <person name="Ruller R."/>
            <person name="Salamov A."/>
            <person name="Salih N.S."/>
            <person name="Samson R.A."/>
            <person name="Sandor E."/>
            <person name="Sanguinetti M."/>
            <person name="Schuetze T."/>
            <person name="Sepcic K."/>
            <person name="Shelest E."/>
            <person name="Sherlock G."/>
            <person name="Sophianopoulou V."/>
            <person name="Squina F.M."/>
            <person name="Sun H."/>
            <person name="Susca A."/>
            <person name="Todd R.B."/>
            <person name="Tsang A."/>
            <person name="Unkles S.E."/>
            <person name="van de Wiele N."/>
            <person name="van Rossen-Uffink D."/>
            <person name="Oliveira J.V."/>
            <person name="Vesth T.C."/>
            <person name="Visser J."/>
            <person name="Yu J.-H."/>
            <person name="Zhou M."/>
            <person name="Andersen M.R."/>
            <person name="Archer D.B."/>
            <person name="Baker S.E."/>
            <person name="Benoit I."/>
            <person name="Brakhage A.A."/>
            <person name="Braus G.H."/>
            <person name="Fischer R."/>
            <person name="Frisvad J.C."/>
            <person name="Goldman G.H."/>
            <person name="Houbraken J."/>
            <person name="Oakley B."/>
            <person name="Pocsi I."/>
            <person name="Scazzocchio C."/>
            <person name="Seiboth B."/>
            <person name="vanKuyk P.A."/>
            <person name="Wortman J."/>
            <person name="Dyer P.S."/>
            <person name="Grigoriev I.V."/>
        </authorList>
    </citation>
    <scope>NUCLEOTIDE SEQUENCE [LARGE SCALE GENOMIC DNA]</scope>
    <source>
        <strain evidence="16">CBS 506.65</strain>
    </source>
</reference>
<evidence type="ECO:0000259" key="14">
    <source>
        <dbReference type="PROSITE" id="PS51695"/>
    </source>
</evidence>
<feature type="binding site" evidence="12">
    <location>
        <position position="603"/>
    </location>
    <ligand>
        <name>Ca(2+)</name>
        <dbReference type="ChEBI" id="CHEBI:29108"/>
    </ligand>
</feature>
<dbReference type="Pfam" id="PF09286">
    <property type="entry name" value="Pro-kuma_activ"/>
    <property type="match status" value="1"/>
</dbReference>
<evidence type="ECO:0000256" key="5">
    <source>
        <dbReference type="ARBA" id="ARBA00022670"/>
    </source>
</evidence>
<keyword evidence="8 12" id="KW-0378">Hydrolase</keyword>
<proteinExistence type="predicted"/>
<dbReference type="SUPFAM" id="SSF52743">
    <property type="entry name" value="Subtilisin-like"/>
    <property type="match status" value="1"/>
</dbReference>
<name>A0A1L9S526_9EURO</name>
<evidence type="ECO:0000256" key="12">
    <source>
        <dbReference type="PROSITE-ProRule" id="PRU01032"/>
    </source>
</evidence>
<comment type="function">
    <text evidence="2">Secreted tripeptidyl-peptidase which degrades proteins at acidic pHs and is involved in virulence.</text>
</comment>
<keyword evidence="9 12" id="KW-0720">Serine protease</keyword>
<dbReference type="InterPro" id="IPR036852">
    <property type="entry name" value="Peptidase_S8/S53_dom_sf"/>
</dbReference>
<evidence type="ECO:0000256" key="7">
    <source>
        <dbReference type="ARBA" id="ARBA00022729"/>
    </source>
</evidence>
<evidence type="ECO:0000256" key="10">
    <source>
        <dbReference type="ARBA" id="ARBA00022837"/>
    </source>
</evidence>
<evidence type="ECO:0000256" key="8">
    <source>
        <dbReference type="ARBA" id="ARBA00022801"/>
    </source>
</evidence>
<feature type="active site" description="Charge relay system" evidence="12">
    <location>
        <position position="287"/>
    </location>
</feature>
<dbReference type="CDD" id="cd11377">
    <property type="entry name" value="Pro-peptidase_S53"/>
    <property type="match status" value="1"/>
</dbReference>
<feature type="signal peptide" evidence="13">
    <location>
        <begin position="1"/>
        <end position="19"/>
    </location>
</feature>
<keyword evidence="16" id="KW-1185">Reference proteome</keyword>
<dbReference type="PANTHER" id="PTHR14218">
    <property type="entry name" value="PROTEASE S8 TRIPEPTIDYL PEPTIDASE I CLN2"/>
    <property type="match status" value="1"/>
</dbReference>
<keyword evidence="10 12" id="KW-0106">Calcium</keyword>
<dbReference type="SUPFAM" id="SSF54897">
    <property type="entry name" value="Protease propeptides/inhibitors"/>
    <property type="match status" value="1"/>
</dbReference>
<evidence type="ECO:0000256" key="11">
    <source>
        <dbReference type="ARBA" id="ARBA00023145"/>
    </source>
</evidence>
<dbReference type="EC" id="3.4.14.10" evidence="4"/>
<comment type="cofactor">
    <cofactor evidence="12">
        <name>Ca(2+)</name>
        <dbReference type="ChEBI" id="CHEBI:29108"/>
    </cofactor>
    <text evidence="12">Binds 1 Ca(2+) ion per subunit.</text>
</comment>
<dbReference type="Pfam" id="PF00082">
    <property type="entry name" value="Peptidase_S8"/>
    <property type="match status" value="1"/>
</dbReference>
<dbReference type="GO" id="GO:0006508">
    <property type="term" value="P:proteolysis"/>
    <property type="evidence" value="ECO:0007669"/>
    <property type="project" value="UniProtKB-KW"/>
</dbReference>
<protein>
    <recommendedName>
        <fullName evidence="4">tripeptidyl-peptidase II</fullName>
        <ecNumber evidence="4">3.4.14.10</ecNumber>
    </recommendedName>
</protein>
<keyword evidence="7 13" id="KW-0732">Signal</keyword>
<keyword evidence="6 12" id="KW-0479">Metal-binding</keyword>
<dbReference type="PROSITE" id="PS51695">
    <property type="entry name" value="SEDOLISIN"/>
    <property type="match status" value="1"/>
</dbReference>
<feature type="active site" description="Charge relay system" evidence="12">
    <location>
        <position position="283"/>
    </location>
</feature>
<feature type="domain" description="Peptidase S53" evidence="14">
    <location>
        <begin position="208"/>
        <end position="623"/>
    </location>
</feature>
<organism evidence="15 16">
    <name type="scientific">Penicilliopsis zonata CBS 506.65</name>
    <dbReference type="NCBI Taxonomy" id="1073090"/>
    <lineage>
        <taxon>Eukaryota</taxon>
        <taxon>Fungi</taxon>
        <taxon>Dikarya</taxon>
        <taxon>Ascomycota</taxon>
        <taxon>Pezizomycotina</taxon>
        <taxon>Eurotiomycetes</taxon>
        <taxon>Eurotiomycetidae</taxon>
        <taxon>Eurotiales</taxon>
        <taxon>Aspergillaceae</taxon>
        <taxon>Penicilliopsis</taxon>
    </lineage>
</organism>
<feature type="binding site" evidence="12">
    <location>
        <position position="601"/>
    </location>
    <ligand>
        <name>Ca(2+)</name>
        <dbReference type="ChEBI" id="CHEBI:29108"/>
    </ligand>
</feature>
<dbReference type="GO" id="GO:0005576">
    <property type="term" value="C:extracellular region"/>
    <property type="evidence" value="ECO:0007669"/>
    <property type="project" value="UniProtKB-SubCell"/>
</dbReference>
<dbReference type="Proteomes" id="UP000184188">
    <property type="component" value="Unassembled WGS sequence"/>
</dbReference>
<evidence type="ECO:0000256" key="6">
    <source>
        <dbReference type="ARBA" id="ARBA00022723"/>
    </source>
</evidence>
<evidence type="ECO:0000313" key="16">
    <source>
        <dbReference type="Proteomes" id="UP000184188"/>
    </source>
</evidence>
<sequence>MRLIQLTQILLLHTLTINASQIHEKRILIGSEWKNQGRLPASAQVVVRVALQQSNLHRAHNLLMDIAHPDSTNYGQHWSASQVIDMFAPSDIAIAAVREWLIGAGIDESRLLHTENKGWIVFVTAVGTAENLFSTKYYRYRHKSDGKTAVLCEEYSLPRSVQPHIDYIHPGIAVPVRHTHTKRGEVVIHGELAGHKPLLEMSLACDDLVTPDCIAALYRIPKAPLPPVDNPLGIFQTGNYYAQEDLDLFFRNLSPHIPAGTHPTPAFINGAEAPVPVSDAGLESDLDLQVAYPLIYPQNITLYQTDDQYYSEHGNRGFLNTLLDAIDGSYCTSCAFGQCGDDPERDPVYPNLSPGGYRGERMCGVYQPTNVISISYAGPETNFPASYQRRQCLEYLKLGLQGVTVLFPSGDNGVAGPDGCLGPEQTIFSPSFPNNCPYVTSVGGTTIREGKETALERMRGETVLSSGGGFSNIYPMPDYQAQAVNMYLQHYPPSFSSHGNSETVAEALFNRSGRAYPDVAAVGDNLAVVYRGLVGSTGGTSASTPIFAAIINRIIDERLAIGKGPLGFLNPVLYRHPWVLTDITNGSNPGCGTDGFSAATGWDPVTGLGTPNYPKMLELFLNLP</sequence>
<dbReference type="VEuPathDB" id="FungiDB:ASPZODRAFT_77390"/>
<dbReference type="SMART" id="SM00944">
    <property type="entry name" value="Pro-kuma_activ"/>
    <property type="match status" value="1"/>
</dbReference>
<dbReference type="CDD" id="cd04056">
    <property type="entry name" value="Peptidases_S53"/>
    <property type="match status" value="1"/>
</dbReference>
<dbReference type="AlphaFoldDB" id="A0A1L9S526"/>
<evidence type="ECO:0000256" key="9">
    <source>
        <dbReference type="ARBA" id="ARBA00022825"/>
    </source>
</evidence>
<gene>
    <name evidence="15" type="ORF">ASPZODRAFT_77390</name>
</gene>
<dbReference type="PANTHER" id="PTHR14218:SF19">
    <property type="entry name" value="SERINE PROTEASE AORO, PUTATIVE (AFU_ORTHOLOGUE AFUA_6G10250)-RELATED"/>
    <property type="match status" value="1"/>
</dbReference>
<dbReference type="GO" id="GO:0046872">
    <property type="term" value="F:metal ion binding"/>
    <property type="evidence" value="ECO:0007669"/>
    <property type="project" value="UniProtKB-UniRule"/>
</dbReference>
<evidence type="ECO:0000313" key="15">
    <source>
        <dbReference type="EMBL" id="OJJ42265.1"/>
    </source>
</evidence>
<evidence type="ECO:0000256" key="4">
    <source>
        <dbReference type="ARBA" id="ARBA00012462"/>
    </source>
</evidence>
<comment type="subcellular location">
    <subcellularLocation>
        <location evidence="3">Secreted</location>
        <location evidence="3">Extracellular space</location>
    </subcellularLocation>
</comment>
<dbReference type="GeneID" id="34616630"/>
<dbReference type="Gene3D" id="3.40.50.200">
    <property type="entry name" value="Peptidase S8/S53 domain"/>
    <property type="match status" value="1"/>
</dbReference>
<dbReference type="GO" id="GO:0004252">
    <property type="term" value="F:serine-type endopeptidase activity"/>
    <property type="evidence" value="ECO:0007669"/>
    <property type="project" value="UniProtKB-UniRule"/>
</dbReference>
<evidence type="ECO:0000256" key="13">
    <source>
        <dbReference type="SAM" id="SignalP"/>
    </source>
</evidence>
<dbReference type="GO" id="GO:0008240">
    <property type="term" value="F:tripeptidyl-peptidase activity"/>
    <property type="evidence" value="ECO:0007669"/>
    <property type="project" value="TreeGrafter"/>
</dbReference>
<dbReference type="STRING" id="1073090.A0A1L9S526"/>
<dbReference type="EMBL" id="KV878363">
    <property type="protein sequence ID" value="OJJ42265.1"/>
    <property type="molecule type" value="Genomic_DNA"/>
</dbReference>